<organism evidence="4 5">
    <name type="scientific">Kalmanozyma brasiliensis (strain GHG001)</name>
    <name type="common">Yeast</name>
    <name type="synonym">Pseudozyma brasiliensis</name>
    <dbReference type="NCBI Taxonomy" id="1365824"/>
    <lineage>
        <taxon>Eukaryota</taxon>
        <taxon>Fungi</taxon>
        <taxon>Dikarya</taxon>
        <taxon>Basidiomycota</taxon>
        <taxon>Ustilaginomycotina</taxon>
        <taxon>Ustilaginomycetes</taxon>
        <taxon>Ustilaginales</taxon>
        <taxon>Ustilaginaceae</taxon>
        <taxon>Kalmanozyma</taxon>
    </lineage>
</organism>
<dbReference type="HOGENOM" id="CLU_405497_0_0_1"/>
<evidence type="ECO:0000313" key="5">
    <source>
        <dbReference type="Proteomes" id="UP000019377"/>
    </source>
</evidence>
<dbReference type="GeneID" id="27416883"/>
<dbReference type="PANTHER" id="PTHR36172">
    <property type="match status" value="1"/>
</dbReference>
<feature type="compositionally biased region" description="Basic residues" evidence="2">
    <location>
        <begin position="302"/>
        <end position="315"/>
    </location>
</feature>
<keyword evidence="1" id="KW-0238">DNA-binding</keyword>
<feature type="region of interest" description="Disordered" evidence="2">
    <location>
        <begin position="369"/>
        <end position="408"/>
    </location>
</feature>
<protein>
    <recommendedName>
        <fullName evidence="3">Cas12f1-like TNB domain-containing protein</fullName>
    </recommendedName>
</protein>
<dbReference type="Proteomes" id="UP000019377">
    <property type="component" value="Unassembled WGS sequence"/>
</dbReference>
<evidence type="ECO:0000313" key="4">
    <source>
        <dbReference type="EMBL" id="EST09391.1"/>
    </source>
</evidence>
<accession>V5EFT7</accession>
<feature type="compositionally biased region" description="Basic and acidic residues" evidence="2">
    <location>
        <begin position="133"/>
        <end position="154"/>
    </location>
</feature>
<dbReference type="OrthoDB" id="2556737at2759"/>
<gene>
    <name evidence="4" type="ORF">PSEUBRA_SCAF11g01190</name>
</gene>
<reference evidence="5" key="1">
    <citation type="journal article" date="2013" name="Genome Announc.">
        <title>Draft genome sequence of Pseudozyma brasiliensis sp. nov. strain GHG001, a high producer of endo-1,4-xylanase isolated from an insect pest of sugarcane.</title>
        <authorList>
            <person name="Oliveira J.V.D.C."/>
            <person name="dos Santos R.A.C."/>
            <person name="Borges T.A."/>
            <person name="Riano-Pachon D.M."/>
            <person name="Goldman G.H."/>
        </authorList>
    </citation>
    <scope>NUCLEOTIDE SEQUENCE [LARGE SCALE GENOMIC DNA]</scope>
    <source>
        <strain evidence="5">GHG001</strain>
    </source>
</reference>
<sequence length="720" mass="81023">MLPPVKLTNFPRSDLPRRNADRGVHIYPFHDPKLKGKYGQLPLPTVANASPGEILHPALKPKKTWFDVKVTNFNSGSGRGTMQRWPFGKTTVEQTKGRMPSGQGTVYMDDLGGVQEVLEEANVPIKTDVANANKDDAPPKKANTKKPDVAKKPDPFPTVLAPEITGTRTRTYKLEPSAKLKKVLSDWHECVVITKNEAIRRVNLVQDYKALSDFQLKRDLVNNTSDFVREQDRDLKHSMTNCPVQPRRQAIVEAVAARKSLLTRAGKTDKLFDIKPVETSTGFELAFAKTCGSIAFVTNGNKRPKVSKNGSKRRKDGKDSSRGGVVDPDRFANPWLVMTPMKLKEVKVSPYVEMRVRGNKNRQELYDLLKGDKGQDNGDGGDKKDDEDSDDKDEDKAVDSASPANELEERLQLPREWRIVRNSQGYWLTIAFKVDKTQPKVKTVFQSEMAVTGIDPGARTMLTAFESVGRTVEIGSKEDAARLAAMRVKADKLKGRRMEKVGDRPDNKKDDDQDKSISDKDDSQDAKDMSVDKKGKGKARDDEDKPVDTVASTPGEDDSEGDKRPFVLPAKQRRRLLKVEKRILAHHRNLVTDLHRRAANYFATTANVVVMPRMETRGMIRGRRLNKKVKRTLMAYRHCEFADRLYIKAHDVQHDKRYNKHQSMLLAQPEAYTSKTCAKCGHLNDKLGAKEVFECSQPDCDYVAGRDHNGAVNMILRAIR</sequence>
<dbReference type="InterPro" id="IPR051491">
    <property type="entry name" value="Recombinase/Transposase-rel"/>
</dbReference>
<dbReference type="InterPro" id="IPR010095">
    <property type="entry name" value="Cas12f1-like_TNB"/>
</dbReference>
<dbReference type="AlphaFoldDB" id="V5EFT7"/>
<feature type="region of interest" description="Disordered" evidence="2">
    <location>
        <begin position="494"/>
        <end position="565"/>
    </location>
</feature>
<name>V5EFT7_KALBG</name>
<dbReference type="Pfam" id="PF07282">
    <property type="entry name" value="Cas12f1-like_TNB"/>
    <property type="match status" value="1"/>
</dbReference>
<feature type="compositionally biased region" description="Basic and acidic residues" evidence="2">
    <location>
        <begin position="369"/>
        <end position="386"/>
    </location>
</feature>
<feature type="region of interest" description="Disordered" evidence="2">
    <location>
        <begin position="298"/>
        <end position="331"/>
    </location>
</feature>
<evidence type="ECO:0000259" key="3">
    <source>
        <dbReference type="Pfam" id="PF07282"/>
    </source>
</evidence>
<dbReference type="GO" id="GO:0003677">
    <property type="term" value="F:DNA binding"/>
    <property type="evidence" value="ECO:0007669"/>
    <property type="project" value="UniProtKB-KW"/>
</dbReference>
<dbReference type="RefSeq" id="XP_016294380.1">
    <property type="nucleotide sequence ID" value="XM_016434284.1"/>
</dbReference>
<feature type="region of interest" description="Disordered" evidence="2">
    <location>
        <begin position="129"/>
        <end position="161"/>
    </location>
</feature>
<evidence type="ECO:0000256" key="1">
    <source>
        <dbReference type="ARBA" id="ARBA00023125"/>
    </source>
</evidence>
<feature type="compositionally biased region" description="Basic and acidic residues" evidence="2">
    <location>
        <begin position="494"/>
        <end position="547"/>
    </location>
</feature>
<feature type="domain" description="Cas12f1-like TNB" evidence="3">
    <location>
        <begin position="663"/>
        <end position="714"/>
    </location>
</feature>
<proteinExistence type="predicted"/>
<keyword evidence="5" id="KW-1185">Reference proteome</keyword>
<evidence type="ECO:0000256" key="2">
    <source>
        <dbReference type="SAM" id="MobiDB-lite"/>
    </source>
</evidence>
<dbReference type="EMBL" id="KI545853">
    <property type="protein sequence ID" value="EST09391.1"/>
    <property type="molecule type" value="Genomic_DNA"/>
</dbReference>
<dbReference type="PANTHER" id="PTHR36172:SF1">
    <property type="entry name" value="RESOLVASE-RELATED"/>
    <property type="match status" value="1"/>
</dbReference>